<dbReference type="EMBL" id="CP133787">
    <property type="protein sequence ID" value="WMX71738.1"/>
    <property type="molecule type" value="Genomic_DNA"/>
</dbReference>
<keyword evidence="1" id="KW-0472">Membrane</keyword>
<accession>A0AAX4AKU6</accession>
<feature type="transmembrane region" description="Helical" evidence="1">
    <location>
        <begin position="37"/>
        <end position="56"/>
    </location>
</feature>
<evidence type="ECO:0000313" key="3">
    <source>
        <dbReference type="Proteomes" id="UP001254658"/>
    </source>
</evidence>
<reference evidence="2" key="1">
    <citation type="journal article" date="2022" name="Microbiol. Spectr.">
        <title>Optimizing Conditions in the Acid Tolerance Test for Potential Probiotics Using Response Surface Methodology.</title>
        <authorList>
            <person name="Ko H.I."/>
            <person name="Jeong C.H."/>
            <person name="Hong S.W."/>
            <person name="Eun J.B."/>
            <person name="Kim T.W."/>
        </authorList>
    </citation>
    <scope>NUCLEOTIDE SEQUENCE</scope>
    <source>
        <strain evidence="2">KCKM 0438</strain>
    </source>
</reference>
<keyword evidence="1" id="KW-1133">Transmembrane helix</keyword>
<dbReference type="RefSeq" id="WP_143458014.1">
    <property type="nucleotide sequence ID" value="NZ_CP133787.1"/>
</dbReference>
<reference evidence="2" key="2">
    <citation type="submission" date="2023-09" db="EMBL/GenBank/DDBJ databases">
        <authorList>
            <person name="Kim T.W."/>
        </authorList>
    </citation>
    <scope>NUCLEOTIDE SEQUENCE</scope>
    <source>
        <strain evidence="2">KCKM 0438</strain>
    </source>
</reference>
<feature type="transmembrane region" description="Helical" evidence="1">
    <location>
        <begin position="6"/>
        <end position="25"/>
    </location>
</feature>
<evidence type="ECO:0000256" key="1">
    <source>
        <dbReference type="SAM" id="Phobius"/>
    </source>
</evidence>
<feature type="transmembrane region" description="Helical" evidence="1">
    <location>
        <begin position="62"/>
        <end position="83"/>
    </location>
</feature>
<dbReference type="Proteomes" id="UP001254658">
    <property type="component" value="Chromosome"/>
</dbReference>
<dbReference type="AlphaFoldDB" id="A0AAX4AKU6"/>
<evidence type="ECO:0000313" key="2">
    <source>
        <dbReference type="EMBL" id="WMX71738.1"/>
    </source>
</evidence>
<gene>
    <name evidence="2" type="ORF">RF668_05655</name>
</gene>
<name>A0AAX4AKU6_LACLC</name>
<protein>
    <submittedName>
        <fullName evidence="2">Uncharacterized protein</fullName>
    </submittedName>
</protein>
<organism evidence="2 3">
    <name type="scientific">Lactococcus lactis subsp. cremoris</name>
    <name type="common">Streptococcus cremoris</name>
    <dbReference type="NCBI Taxonomy" id="1359"/>
    <lineage>
        <taxon>Bacteria</taxon>
        <taxon>Bacillati</taxon>
        <taxon>Bacillota</taxon>
        <taxon>Bacilli</taxon>
        <taxon>Lactobacillales</taxon>
        <taxon>Streptococcaceae</taxon>
        <taxon>Lactococcus</taxon>
    </lineage>
</organism>
<proteinExistence type="predicted"/>
<keyword evidence="1" id="KW-0812">Transmembrane</keyword>
<sequence>MNELIQPIVALGGMGYLNYIIYSRMDNPDFGSETDKKFMILFYSSMNYVLFLFLNQYYELEFVKAIIFTVIISFLITLLFPILSRISYKVTNYIRSLLNLGELENTKLKDSFLEDVNNDVVFIFSIPEERFIGSGYKGGNSKDYEDFSLKVLSFYGNEEFCRYAHEDTLMFFLEDKKIKADIYINFDKKIKIISFPSAAVEPHS</sequence>